<keyword evidence="2" id="KW-0805">Transcription regulation</keyword>
<feature type="modified residue" description="4-aspartylphosphate" evidence="6">
    <location>
        <position position="52"/>
    </location>
</feature>
<organism evidence="10 11">
    <name type="scientific">Pseudobutyrivibrio xylanivorans</name>
    <dbReference type="NCBI Taxonomy" id="185007"/>
    <lineage>
        <taxon>Bacteria</taxon>
        <taxon>Bacillati</taxon>
        <taxon>Bacillota</taxon>
        <taxon>Clostridia</taxon>
        <taxon>Lachnospirales</taxon>
        <taxon>Lachnospiraceae</taxon>
        <taxon>Pseudobutyrivibrio</taxon>
    </lineage>
</organism>
<evidence type="ECO:0000256" key="7">
    <source>
        <dbReference type="PROSITE-ProRule" id="PRU01091"/>
    </source>
</evidence>
<dbReference type="GO" id="GO:0005829">
    <property type="term" value="C:cytosol"/>
    <property type="evidence" value="ECO:0007669"/>
    <property type="project" value="TreeGrafter"/>
</dbReference>
<dbReference type="InterPro" id="IPR001789">
    <property type="entry name" value="Sig_transdc_resp-reg_receiver"/>
</dbReference>
<feature type="domain" description="OmpR/PhoB-type" evidence="9">
    <location>
        <begin position="126"/>
        <end position="224"/>
    </location>
</feature>
<dbReference type="PROSITE" id="PS50110">
    <property type="entry name" value="RESPONSE_REGULATORY"/>
    <property type="match status" value="1"/>
</dbReference>
<dbReference type="SUPFAM" id="SSF46894">
    <property type="entry name" value="C-terminal effector domain of the bipartite response regulators"/>
    <property type="match status" value="1"/>
</dbReference>
<dbReference type="PANTHER" id="PTHR48111:SF43">
    <property type="entry name" value="STAGE 0 SPORULATION PROTEIN A HOMOLOG"/>
    <property type="match status" value="1"/>
</dbReference>
<dbReference type="SMART" id="SM00448">
    <property type="entry name" value="REC"/>
    <property type="match status" value="1"/>
</dbReference>
<dbReference type="RefSeq" id="WP_090163536.1">
    <property type="nucleotide sequence ID" value="NZ_FMWK01000014.1"/>
</dbReference>
<keyword evidence="3 7" id="KW-0238">DNA-binding</keyword>
<keyword evidence="4" id="KW-0804">Transcription</keyword>
<evidence type="ECO:0000259" key="9">
    <source>
        <dbReference type="PROSITE" id="PS51755"/>
    </source>
</evidence>
<dbReference type="SUPFAM" id="SSF52172">
    <property type="entry name" value="CheY-like"/>
    <property type="match status" value="1"/>
</dbReference>
<dbReference type="InterPro" id="IPR001867">
    <property type="entry name" value="OmpR/PhoB-type_DNA-bd"/>
</dbReference>
<dbReference type="GO" id="GO:0000976">
    <property type="term" value="F:transcription cis-regulatory region binding"/>
    <property type="evidence" value="ECO:0007669"/>
    <property type="project" value="TreeGrafter"/>
</dbReference>
<evidence type="ECO:0000313" key="10">
    <source>
        <dbReference type="EMBL" id="SCZ80412.1"/>
    </source>
</evidence>
<evidence type="ECO:0000256" key="4">
    <source>
        <dbReference type="ARBA" id="ARBA00023163"/>
    </source>
</evidence>
<dbReference type="InterPro" id="IPR039420">
    <property type="entry name" value="WalR-like"/>
</dbReference>
<comment type="function">
    <text evidence="5">May play the central regulatory role in sporulation. It may be an element of the effector pathway responsible for the activation of sporulation genes in response to nutritional stress. Spo0A may act in concert with spo0H (a sigma factor) to control the expression of some genes that are critical to the sporulation process.</text>
</comment>
<feature type="domain" description="Response regulatory" evidence="8">
    <location>
        <begin position="3"/>
        <end position="116"/>
    </location>
</feature>
<dbReference type="InterPro" id="IPR011006">
    <property type="entry name" value="CheY-like_superfamily"/>
</dbReference>
<protein>
    <recommendedName>
        <fullName evidence="1">Stage 0 sporulation protein A homolog</fullName>
    </recommendedName>
</protein>
<evidence type="ECO:0000256" key="1">
    <source>
        <dbReference type="ARBA" id="ARBA00018672"/>
    </source>
</evidence>
<dbReference type="CDD" id="cd00383">
    <property type="entry name" value="trans_reg_C"/>
    <property type="match status" value="1"/>
</dbReference>
<keyword evidence="6" id="KW-0597">Phosphoprotein</keyword>
<dbReference type="SMART" id="SM00862">
    <property type="entry name" value="Trans_reg_C"/>
    <property type="match status" value="1"/>
</dbReference>
<reference evidence="10 11" key="1">
    <citation type="submission" date="2016-10" db="EMBL/GenBank/DDBJ databases">
        <authorList>
            <person name="de Groot N.N."/>
        </authorList>
    </citation>
    <scope>NUCLEOTIDE SEQUENCE [LARGE SCALE GENOMIC DNA]</scope>
    <source>
        <strain evidence="10 11">DSM 10317</strain>
    </source>
</reference>
<name>A0A1G5S1Y8_PSEXY</name>
<dbReference type="AlphaFoldDB" id="A0A1G5S1Y8"/>
<dbReference type="Gene3D" id="3.40.50.2300">
    <property type="match status" value="1"/>
</dbReference>
<dbReference type="PROSITE" id="PS51755">
    <property type="entry name" value="OMPR_PHOB"/>
    <property type="match status" value="1"/>
</dbReference>
<gene>
    <name evidence="10" type="ORF">SAMN02910350_02278</name>
</gene>
<dbReference type="Pfam" id="PF00072">
    <property type="entry name" value="Response_reg"/>
    <property type="match status" value="1"/>
</dbReference>
<feature type="DNA-binding region" description="OmpR/PhoB-type" evidence="7">
    <location>
        <begin position="126"/>
        <end position="224"/>
    </location>
</feature>
<sequence>MKNVLIVEDDEIIAKEVAKHLALWQMNCTVVEDFQKVMETFNQCGPDIVLMDLHLPCYNGFYWCGEIRKVSQVPVVFLSSADDNMNIVMAMNMGADDFIAKPFDLQVLTAKLQAILRRSYGESITVHKLEVGNISLNLDDTTATIDGDKLDLTKNEYLILKALMERPGKVVSRESIMERLWGADEFVDDNTLTVNVTRIRKKIEAAGVPDFITTKRGLGYIVGE</sequence>
<dbReference type="Proteomes" id="UP000199428">
    <property type="component" value="Unassembled WGS sequence"/>
</dbReference>
<dbReference type="InterPro" id="IPR036388">
    <property type="entry name" value="WH-like_DNA-bd_sf"/>
</dbReference>
<evidence type="ECO:0000256" key="6">
    <source>
        <dbReference type="PROSITE-ProRule" id="PRU00169"/>
    </source>
</evidence>
<dbReference type="GO" id="GO:0000156">
    <property type="term" value="F:phosphorelay response regulator activity"/>
    <property type="evidence" value="ECO:0007669"/>
    <property type="project" value="TreeGrafter"/>
</dbReference>
<dbReference type="EMBL" id="FMWK01000014">
    <property type="protein sequence ID" value="SCZ80412.1"/>
    <property type="molecule type" value="Genomic_DNA"/>
</dbReference>
<dbReference type="InterPro" id="IPR016032">
    <property type="entry name" value="Sig_transdc_resp-reg_C-effctor"/>
</dbReference>
<dbReference type="GO" id="GO:0006355">
    <property type="term" value="P:regulation of DNA-templated transcription"/>
    <property type="evidence" value="ECO:0007669"/>
    <property type="project" value="InterPro"/>
</dbReference>
<accession>A0A1G5S1Y8</accession>
<dbReference type="Gene3D" id="1.10.10.10">
    <property type="entry name" value="Winged helix-like DNA-binding domain superfamily/Winged helix DNA-binding domain"/>
    <property type="match status" value="1"/>
</dbReference>
<dbReference type="Pfam" id="PF00486">
    <property type="entry name" value="Trans_reg_C"/>
    <property type="match status" value="1"/>
</dbReference>
<evidence type="ECO:0000256" key="5">
    <source>
        <dbReference type="ARBA" id="ARBA00024867"/>
    </source>
</evidence>
<evidence type="ECO:0000256" key="2">
    <source>
        <dbReference type="ARBA" id="ARBA00023015"/>
    </source>
</evidence>
<dbReference type="PANTHER" id="PTHR48111">
    <property type="entry name" value="REGULATOR OF RPOS"/>
    <property type="match status" value="1"/>
</dbReference>
<dbReference type="GO" id="GO:0032993">
    <property type="term" value="C:protein-DNA complex"/>
    <property type="evidence" value="ECO:0007669"/>
    <property type="project" value="TreeGrafter"/>
</dbReference>
<proteinExistence type="predicted"/>
<evidence type="ECO:0000313" key="11">
    <source>
        <dbReference type="Proteomes" id="UP000199428"/>
    </source>
</evidence>
<evidence type="ECO:0000256" key="3">
    <source>
        <dbReference type="ARBA" id="ARBA00023125"/>
    </source>
</evidence>
<evidence type="ECO:0000259" key="8">
    <source>
        <dbReference type="PROSITE" id="PS50110"/>
    </source>
</evidence>